<evidence type="ECO:0000256" key="1">
    <source>
        <dbReference type="SAM" id="MobiDB-lite"/>
    </source>
</evidence>
<organism evidence="2 3">
    <name type="scientific">Pseudogemmobacter lacusdianii</name>
    <dbReference type="NCBI Taxonomy" id="3069608"/>
    <lineage>
        <taxon>Bacteria</taxon>
        <taxon>Pseudomonadati</taxon>
        <taxon>Pseudomonadota</taxon>
        <taxon>Alphaproteobacteria</taxon>
        <taxon>Rhodobacterales</taxon>
        <taxon>Paracoccaceae</taxon>
        <taxon>Pseudogemmobacter</taxon>
    </lineage>
</organism>
<feature type="region of interest" description="Disordered" evidence="1">
    <location>
        <begin position="1"/>
        <end position="29"/>
    </location>
</feature>
<comment type="caution">
    <text evidence="2">The sequence shown here is derived from an EMBL/GenBank/DDBJ whole genome shotgun (WGS) entry which is preliminary data.</text>
</comment>
<keyword evidence="3" id="KW-1185">Reference proteome</keyword>
<name>A0ABU0VWM5_9RHOB</name>
<dbReference type="RefSeq" id="WP_306679885.1">
    <property type="nucleotide sequence ID" value="NZ_JAVDBT010000005.1"/>
</dbReference>
<accession>A0ABU0VWM5</accession>
<gene>
    <name evidence="2" type="ORF">Q9295_07225</name>
</gene>
<evidence type="ECO:0000313" key="3">
    <source>
        <dbReference type="Proteomes" id="UP001239680"/>
    </source>
</evidence>
<proteinExistence type="predicted"/>
<protein>
    <submittedName>
        <fullName evidence="2">YHYH domain-containing protein</fullName>
    </submittedName>
</protein>
<dbReference type="Proteomes" id="UP001239680">
    <property type="component" value="Unassembled WGS sequence"/>
</dbReference>
<evidence type="ECO:0000313" key="2">
    <source>
        <dbReference type="EMBL" id="MDQ2066157.1"/>
    </source>
</evidence>
<dbReference type="EMBL" id="JAVDBT010000005">
    <property type="protein sequence ID" value="MDQ2066157.1"/>
    <property type="molecule type" value="Genomic_DNA"/>
</dbReference>
<sequence length="29" mass="2914">MASQAIAHSGGTNSAGCHNDTKTGGYHCH</sequence>
<dbReference type="InterPro" id="IPR047773">
    <property type="entry name" value="YHYH_dom_bact"/>
</dbReference>
<dbReference type="NCBIfam" id="NF033223">
    <property type="entry name" value="YHYH_alt"/>
    <property type="match status" value="1"/>
</dbReference>
<reference evidence="2 3" key="1">
    <citation type="submission" date="2023-08" db="EMBL/GenBank/DDBJ databases">
        <title>Characterization of two Paracoccaceae strains isolated from Phycosphere and proposal of Xinfangfangia lacusdiani sp. nov.</title>
        <authorList>
            <person name="Deng Y."/>
            <person name="Zhang Y.Q."/>
        </authorList>
    </citation>
    <scope>NUCLEOTIDE SEQUENCE [LARGE SCALE GENOMIC DNA]</scope>
    <source>
        <strain evidence="2 3">CPCC 101601</strain>
    </source>
</reference>